<dbReference type="GO" id="GO:0004867">
    <property type="term" value="F:serine-type endopeptidase inhibitor activity"/>
    <property type="evidence" value="ECO:0007669"/>
    <property type="project" value="InterPro"/>
</dbReference>
<dbReference type="InterPro" id="IPR042185">
    <property type="entry name" value="Serpin_sf_2"/>
</dbReference>
<dbReference type="STRING" id="65489.A0A0D3FYB9"/>
<protein>
    <recommendedName>
        <fullName evidence="3">Serpin domain-containing protein</fullName>
    </recommendedName>
</protein>
<dbReference type="EnsemblPlants" id="OBART04G19830.1">
    <property type="protein sequence ID" value="OBART04G19830.1"/>
    <property type="gene ID" value="OBART04G19830"/>
</dbReference>
<dbReference type="Pfam" id="PF00079">
    <property type="entry name" value="Serpin"/>
    <property type="match status" value="1"/>
</dbReference>
<dbReference type="eggNOG" id="KOG2392">
    <property type="taxonomic scope" value="Eukaryota"/>
</dbReference>
<dbReference type="HOGENOM" id="CLU_023330_4_0_1"/>
<dbReference type="Gene3D" id="2.30.39.10">
    <property type="entry name" value="Alpha-1-antitrypsin, domain 1"/>
    <property type="match status" value="1"/>
</dbReference>
<evidence type="ECO:0000256" key="2">
    <source>
        <dbReference type="RuleBase" id="RU000411"/>
    </source>
</evidence>
<dbReference type="AlphaFoldDB" id="A0A0D3FYB9"/>
<dbReference type="PANTHER" id="PTHR11461">
    <property type="entry name" value="SERINE PROTEASE INHIBITOR, SERPIN"/>
    <property type="match status" value="1"/>
</dbReference>
<dbReference type="Proteomes" id="UP000026960">
    <property type="component" value="Chromosome 4"/>
</dbReference>
<dbReference type="PANTHER" id="PTHR11461:SF286">
    <property type="entry name" value="NON-INHIBITORY SERPIN-Z11-RELATED"/>
    <property type="match status" value="1"/>
</dbReference>
<reference evidence="4" key="1">
    <citation type="journal article" date="2009" name="Rice">
        <title>De Novo Next Generation Sequencing of Plant Genomes.</title>
        <authorList>
            <person name="Rounsley S."/>
            <person name="Marri P.R."/>
            <person name="Yu Y."/>
            <person name="He R."/>
            <person name="Sisneros N."/>
            <person name="Goicoechea J.L."/>
            <person name="Lee S.J."/>
            <person name="Angelova A."/>
            <person name="Kudrna D."/>
            <person name="Luo M."/>
            <person name="Affourtit J."/>
            <person name="Desany B."/>
            <person name="Knight J."/>
            <person name="Niazi F."/>
            <person name="Egholm M."/>
            <person name="Wing R.A."/>
        </authorList>
    </citation>
    <scope>NUCLEOTIDE SEQUENCE [LARGE SCALE GENOMIC DNA]</scope>
    <source>
        <strain evidence="4">cv. IRGC 105608</strain>
    </source>
</reference>
<comment type="similarity">
    <text evidence="1 2">Belongs to the serpin family.</text>
</comment>
<organism evidence="4">
    <name type="scientific">Oryza barthii</name>
    <dbReference type="NCBI Taxonomy" id="65489"/>
    <lineage>
        <taxon>Eukaryota</taxon>
        <taxon>Viridiplantae</taxon>
        <taxon>Streptophyta</taxon>
        <taxon>Embryophyta</taxon>
        <taxon>Tracheophyta</taxon>
        <taxon>Spermatophyta</taxon>
        <taxon>Magnoliopsida</taxon>
        <taxon>Liliopsida</taxon>
        <taxon>Poales</taxon>
        <taxon>Poaceae</taxon>
        <taxon>BOP clade</taxon>
        <taxon>Oryzoideae</taxon>
        <taxon>Oryzeae</taxon>
        <taxon>Oryzinae</taxon>
        <taxon>Oryza</taxon>
    </lineage>
</organism>
<dbReference type="FunFam" id="2.30.39.10:FF:000036">
    <property type="entry name" value="Putative non-inhibitory serpin-10"/>
    <property type="match status" value="1"/>
</dbReference>
<sequence length="408" mass="44964">MDYCLQVAWIAGTKAITEQSNFMFSPLGLRAGLALLATGTDGETLRQLLAFLGSQHIHQLNAASAGLLAEMRAWPQLSFAAGIFVDRSLRLRPEFQSTAAAAHGAFPRSVDFQNQANAAAAEVNRFISQATNGRLNNTISPGTFGSSTKCVLANAMHFKATWGRKFESYDTQRRRFHRQDGTRVTVPFLSDPRTHYAARFDGLGFKVLQLFYKMVGHDGQVHFGAPCFCMLVFLPIKRDGLRHLLRMAVTEPDFVMRCVPRSEQEVSPCMVPKFKFSSELDARGALAKLGLGAPFDPLAADLSRMAVSVNTPPERLYVSAMRQKCAVEVDEEGTTAVEATYSCCSPTYSGPESPKPRPMSFVAEHPFMFAIVEYEKAQVLFLGHNRLPLASPLRSAPVFSLLCNCSTY</sequence>
<dbReference type="InterPro" id="IPR023796">
    <property type="entry name" value="Serpin_dom"/>
</dbReference>
<dbReference type="Gramene" id="OBART04G19830.1">
    <property type="protein sequence ID" value="OBART04G19830.1"/>
    <property type="gene ID" value="OBART04G19830"/>
</dbReference>
<dbReference type="PaxDb" id="65489-OBART04G19830.1"/>
<reference evidence="4" key="2">
    <citation type="submission" date="2015-03" db="UniProtKB">
        <authorList>
            <consortium name="EnsemblPlants"/>
        </authorList>
    </citation>
    <scope>IDENTIFICATION</scope>
</reference>
<feature type="domain" description="Serpin" evidence="3">
    <location>
        <begin position="10"/>
        <end position="388"/>
    </location>
</feature>
<proteinExistence type="inferred from homology"/>
<evidence type="ECO:0000313" key="4">
    <source>
        <dbReference type="EnsemblPlants" id="OBART04G19830.1"/>
    </source>
</evidence>
<evidence type="ECO:0000313" key="5">
    <source>
        <dbReference type="Proteomes" id="UP000026960"/>
    </source>
</evidence>
<dbReference type="InterPro" id="IPR000215">
    <property type="entry name" value="Serpin_fam"/>
</dbReference>
<dbReference type="InterPro" id="IPR036186">
    <property type="entry name" value="Serpin_sf"/>
</dbReference>
<evidence type="ECO:0000259" key="3">
    <source>
        <dbReference type="SMART" id="SM00093"/>
    </source>
</evidence>
<keyword evidence="5" id="KW-1185">Reference proteome</keyword>
<name>A0A0D3FYB9_9ORYZ</name>
<dbReference type="SMART" id="SM00093">
    <property type="entry name" value="SERPIN"/>
    <property type="match status" value="1"/>
</dbReference>
<dbReference type="InterPro" id="IPR042178">
    <property type="entry name" value="Serpin_sf_1"/>
</dbReference>
<evidence type="ECO:0000256" key="1">
    <source>
        <dbReference type="ARBA" id="ARBA00009500"/>
    </source>
</evidence>
<accession>A0A0D3FYB9</accession>
<dbReference type="Gene3D" id="3.30.497.10">
    <property type="entry name" value="Antithrombin, subunit I, domain 2"/>
    <property type="match status" value="1"/>
</dbReference>
<dbReference type="GO" id="GO:0005615">
    <property type="term" value="C:extracellular space"/>
    <property type="evidence" value="ECO:0007669"/>
    <property type="project" value="InterPro"/>
</dbReference>
<dbReference type="SUPFAM" id="SSF56574">
    <property type="entry name" value="Serpins"/>
    <property type="match status" value="1"/>
</dbReference>